<dbReference type="InterPro" id="IPR011335">
    <property type="entry name" value="Restrct_endonuc-II-like"/>
</dbReference>
<keyword evidence="2" id="KW-1185">Reference proteome</keyword>
<dbReference type="InterPro" id="IPR038590">
    <property type="entry name" value="YaeQ_sf"/>
</dbReference>
<protein>
    <recommendedName>
        <fullName evidence="3">YaeQ family protein</fullName>
    </recommendedName>
</protein>
<dbReference type="PANTHER" id="PTHR38784">
    <property type="entry name" value="SUCROSE PHOSPHORYLASE"/>
    <property type="match status" value="1"/>
</dbReference>
<dbReference type="HOGENOM" id="CLU_096741_0_0_6"/>
<name>W0DNU9_9GAMM</name>
<dbReference type="SMART" id="SM01322">
    <property type="entry name" value="YaeQ"/>
    <property type="match status" value="1"/>
</dbReference>
<evidence type="ECO:0008006" key="3">
    <source>
        <dbReference type="Google" id="ProtNLM"/>
    </source>
</evidence>
<dbReference type="Pfam" id="PF07152">
    <property type="entry name" value="YaeQ"/>
    <property type="match status" value="1"/>
</dbReference>
<proteinExistence type="predicted"/>
<dbReference type="OrthoDB" id="5293309at2"/>
<reference evidence="1 2" key="1">
    <citation type="submission" date="2013-12" db="EMBL/GenBank/DDBJ databases">
        <authorList>
            <consortium name="DOE Joint Genome Institute"/>
            <person name="Muyzer G."/>
            <person name="Huntemann M."/>
            <person name="Han J."/>
            <person name="Chen A."/>
            <person name="Kyrpides N."/>
            <person name="Mavromatis K."/>
            <person name="Markowitz V."/>
            <person name="Palaniappan K."/>
            <person name="Ivanova N."/>
            <person name="Schaumberg A."/>
            <person name="Pati A."/>
            <person name="Liolios K."/>
            <person name="Nordberg H.P."/>
            <person name="Cantor M.N."/>
            <person name="Hua S.X."/>
            <person name="Woyke T."/>
        </authorList>
    </citation>
    <scope>NUCLEOTIDE SEQUENCE [LARGE SCALE GENOMIC DNA]</scope>
    <source>
        <strain evidence="1 2">ARh 1</strain>
    </source>
</reference>
<organism evidence="1 2">
    <name type="scientific">Thioalkalivibrio paradoxus ARh 1</name>
    <dbReference type="NCBI Taxonomy" id="713585"/>
    <lineage>
        <taxon>Bacteria</taxon>
        <taxon>Pseudomonadati</taxon>
        <taxon>Pseudomonadota</taxon>
        <taxon>Gammaproteobacteria</taxon>
        <taxon>Chromatiales</taxon>
        <taxon>Ectothiorhodospiraceae</taxon>
        <taxon>Thioalkalivibrio</taxon>
    </lineage>
</organism>
<accession>W0DNU9</accession>
<dbReference type="KEGG" id="tti:THITH_12410"/>
<evidence type="ECO:0000313" key="2">
    <source>
        <dbReference type="Proteomes" id="UP000005289"/>
    </source>
</evidence>
<gene>
    <name evidence="1" type="ORF">THITH_12410</name>
</gene>
<dbReference type="PIRSF" id="PIRSF011484">
    <property type="entry name" value="YaeQ"/>
    <property type="match status" value="1"/>
</dbReference>
<dbReference type="Gene3D" id="3.10.640.10">
    <property type="entry name" value="Restriction endonuclease-like alpha-beta roll domain"/>
    <property type="match status" value="1"/>
</dbReference>
<dbReference type="InterPro" id="IPR009822">
    <property type="entry name" value="YaeQ"/>
</dbReference>
<dbReference type="PANTHER" id="PTHR38784:SF1">
    <property type="entry name" value="SUCROSE PHOSPHORYLASE"/>
    <property type="match status" value="1"/>
</dbReference>
<dbReference type="STRING" id="713585.THITH_12410"/>
<dbReference type="SUPFAM" id="SSF52980">
    <property type="entry name" value="Restriction endonuclease-like"/>
    <property type="match status" value="1"/>
</dbReference>
<dbReference type="EMBL" id="CP007029">
    <property type="protein sequence ID" value="AHE98932.1"/>
    <property type="molecule type" value="Genomic_DNA"/>
</dbReference>
<dbReference type="AlphaFoldDB" id="W0DNU9"/>
<dbReference type="Proteomes" id="UP000005289">
    <property type="component" value="Chromosome"/>
</dbReference>
<sequence length="181" mass="20227">MALKATIFKADLQIADMDRSHYGSHALTLARHPSETDERLMMRLLAFCLYASDRLRFGRGLSTEDEADLFDPDPTGLIEHWIDVGTPDPRDIRKACGKARRVTVLAYGRTVPTWWRQHHEALSGQPNLSVLSLAPEASAALAALAERNMEVQCTIQDSLVWFTCAGTTIELHPEPLRTMQA</sequence>
<evidence type="ECO:0000313" key="1">
    <source>
        <dbReference type="EMBL" id="AHE98932.1"/>
    </source>
</evidence>
<dbReference type="RefSeq" id="WP_006748380.1">
    <property type="nucleotide sequence ID" value="NZ_CP007029.1"/>
</dbReference>